<dbReference type="SUPFAM" id="SSF52080">
    <property type="entry name" value="Ribosomal proteins L15p and L18e"/>
    <property type="match status" value="1"/>
</dbReference>
<dbReference type="GO" id="GO:0019843">
    <property type="term" value="F:rRNA binding"/>
    <property type="evidence" value="ECO:0007669"/>
    <property type="project" value="UniProtKB-UniRule"/>
</dbReference>
<evidence type="ECO:0000259" key="7">
    <source>
        <dbReference type="Pfam" id="PF00828"/>
    </source>
</evidence>
<dbReference type="GO" id="GO:0003735">
    <property type="term" value="F:structural constituent of ribosome"/>
    <property type="evidence" value="ECO:0007669"/>
    <property type="project" value="InterPro"/>
</dbReference>
<dbReference type="PANTHER" id="PTHR12934:SF11">
    <property type="entry name" value="LARGE RIBOSOMAL SUBUNIT PROTEIN UL15M"/>
    <property type="match status" value="1"/>
</dbReference>
<dbReference type="GO" id="GO:0006412">
    <property type="term" value="P:translation"/>
    <property type="evidence" value="ECO:0007669"/>
    <property type="project" value="UniProtKB-UniRule"/>
</dbReference>
<dbReference type="AlphaFoldDB" id="A0A7C5HFL9"/>
<sequence>MILHPPAGSVKTRRRIGRGQGSGNGCTSGKGNKGQKSRSGYSEKIGFEGGQMPLSRRIPKIGFNNKKFSKEYQIVNIGEINNKYDEGDVVDYEALLKKGLVTKKSPYVKLLAKGEITKKLNIVVSKASKKAIELVEKAGGKVEIKL</sequence>
<comment type="function">
    <text evidence="4">Binds to the 23S rRNA.</text>
</comment>
<dbReference type="GO" id="GO:0022625">
    <property type="term" value="C:cytosolic large ribosomal subunit"/>
    <property type="evidence" value="ECO:0007669"/>
    <property type="project" value="TreeGrafter"/>
</dbReference>
<dbReference type="InterPro" id="IPR030878">
    <property type="entry name" value="Ribosomal_uL15"/>
</dbReference>
<gene>
    <name evidence="4" type="primary">rplO</name>
    <name evidence="8" type="ORF">ENL19_01270</name>
</gene>
<dbReference type="Pfam" id="PF00828">
    <property type="entry name" value="Ribosomal_L27A"/>
    <property type="match status" value="1"/>
</dbReference>
<organism evidence="8">
    <name type="scientific">candidate division WOR-3 bacterium</name>
    <dbReference type="NCBI Taxonomy" id="2052148"/>
    <lineage>
        <taxon>Bacteria</taxon>
        <taxon>Bacteria division WOR-3</taxon>
    </lineage>
</organism>
<dbReference type="EMBL" id="DRTB01000092">
    <property type="protein sequence ID" value="HHE04674.1"/>
    <property type="molecule type" value="Genomic_DNA"/>
</dbReference>
<dbReference type="Proteomes" id="UP000886110">
    <property type="component" value="Unassembled WGS sequence"/>
</dbReference>
<evidence type="ECO:0000256" key="6">
    <source>
        <dbReference type="SAM" id="MobiDB-lite"/>
    </source>
</evidence>
<dbReference type="Gene3D" id="3.100.10.10">
    <property type="match status" value="1"/>
</dbReference>
<accession>A0A7C5HFL9</accession>
<comment type="caution">
    <text evidence="8">The sequence shown here is derived from an EMBL/GenBank/DDBJ whole genome shotgun (WGS) entry which is preliminary data.</text>
</comment>
<feature type="domain" description="Large ribosomal subunit protein uL15/eL18" evidence="7">
    <location>
        <begin position="74"/>
        <end position="143"/>
    </location>
</feature>
<dbReference type="InterPro" id="IPR005749">
    <property type="entry name" value="Ribosomal_uL15_bac-type"/>
</dbReference>
<keyword evidence="4" id="KW-0694">RNA-binding</keyword>
<evidence type="ECO:0000256" key="3">
    <source>
        <dbReference type="ARBA" id="ARBA00023274"/>
    </source>
</evidence>
<feature type="region of interest" description="Disordered" evidence="6">
    <location>
        <begin position="1"/>
        <end position="48"/>
    </location>
</feature>
<dbReference type="InterPro" id="IPR001196">
    <property type="entry name" value="Ribosomal_uL15_CS"/>
</dbReference>
<feature type="compositionally biased region" description="Gly residues" evidence="6">
    <location>
        <begin position="18"/>
        <end position="32"/>
    </location>
</feature>
<evidence type="ECO:0000313" key="8">
    <source>
        <dbReference type="EMBL" id="HHE04674.1"/>
    </source>
</evidence>
<dbReference type="NCBIfam" id="TIGR01071">
    <property type="entry name" value="rplO_bact"/>
    <property type="match status" value="1"/>
</dbReference>
<reference evidence="8" key="1">
    <citation type="journal article" date="2020" name="mSystems">
        <title>Genome- and Community-Level Interaction Insights into Carbon Utilization and Element Cycling Functions of Hydrothermarchaeota in Hydrothermal Sediment.</title>
        <authorList>
            <person name="Zhou Z."/>
            <person name="Liu Y."/>
            <person name="Xu W."/>
            <person name="Pan J."/>
            <person name="Luo Z.H."/>
            <person name="Li M."/>
        </authorList>
    </citation>
    <scope>NUCLEOTIDE SEQUENCE [LARGE SCALE GENOMIC DNA]</scope>
    <source>
        <strain evidence="8">HyVt-74</strain>
    </source>
</reference>
<name>A0A7C5HFL9_UNCW3</name>
<evidence type="ECO:0000256" key="2">
    <source>
        <dbReference type="ARBA" id="ARBA00022980"/>
    </source>
</evidence>
<dbReference type="InterPro" id="IPR021131">
    <property type="entry name" value="Ribosomal_uL15/eL18"/>
</dbReference>
<protein>
    <recommendedName>
        <fullName evidence="4">Large ribosomal subunit protein uL15</fullName>
    </recommendedName>
</protein>
<evidence type="ECO:0000256" key="4">
    <source>
        <dbReference type="HAMAP-Rule" id="MF_01341"/>
    </source>
</evidence>
<evidence type="ECO:0000256" key="5">
    <source>
        <dbReference type="RuleBase" id="RU003888"/>
    </source>
</evidence>
<evidence type="ECO:0000256" key="1">
    <source>
        <dbReference type="ARBA" id="ARBA00007320"/>
    </source>
</evidence>
<dbReference type="PROSITE" id="PS00475">
    <property type="entry name" value="RIBOSOMAL_L15"/>
    <property type="match status" value="1"/>
</dbReference>
<dbReference type="InterPro" id="IPR036227">
    <property type="entry name" value="Ribosomal_uL15/eL18_sf"/>
</dbReference>
<comment type="similarity">
    <text evidence="1 4 5">Belongs to the universal ribosomal protein uL15 family.</text>
</comment>
<keyword evidence="2 4" id="KW-0689">Ribosomal protein</keyword>
<comment type="subunit">
    <text evidence="4">Part of the 50S ribosomal subunit.</text>
</comment>
<keyword evidence="4" id="KW-0699">rRNA-binding</keyword>
<dbReference type="PANTHER" id="PTHR12934">
    <property type="entry name" value="50S RIBOSOMAL PROTEIN L15"/>
    <property type="match status" value="1"/>
</dbReference>
<proteinExistence type="inferred from homology"/>
<keyword evidence="3 4" id="KW-0687">Ribonucleoprotein</keyword>
<dbReference type="HAMAP" id="MF_01341">
    <property type="entry name" value="Ribosomal_uL15"/>
    <property type="match status" value="1"/>
</dbReference>